<organism evidence="3 4">
    <name type="scientific">Paenibacillus terrae</name>
    <dbReference type="NCBI Taxonomy" id="159743"/>
    <lineage>
        <taxon>Bacteria</taxon>
        <taxon>Bacillati</taxon>
        <taxon>Bacillota</taxon>
        <taxon>Bacilli</taxon>
        <taxon>Bacillales</taxon>
        <taxon>Paenibacillaceae</taxon>
        <taxon>Paenibacillus</taxon>
    </lineage>
</organism>
<keyword evidence="2" id="KW-0732">Signal</keyword>
<dbReference type="PATRIC" id="fig|159743.3.peg.2239"/>
<evidence type="ECO:0000256" key="1">
    <source>
        <dbReference type="ARBA" id="ARBA00022801"/>
    </source>
</evidence>
<evidence type="ECO:0000256" key="2">
    <source>
        <dbReference type="SAM" id="SignalP"/>
    </source>
</evidence>
<protein>
    <submittedName>
        <fullName evidence="3">Acid phosphatase</fullName>
    </submittedName>
</protein>
<sequence>MKMKILLTAVALTAAFCIMSHSGWFTNRSDAKGVQPSALAVTPVKAETTQSNAAKSPHRMDHIVIVVEENHSSKKISGNSSAPFMNDLMKNGVSLMNHYAIEHPSQPNYLDLFSGSNQGVNNDLTPKKMNANNLALELMKHGYTFEGYSEGLPKTGFTGPYDLKTLYARKHNPWVNFTNLPASINMPLTSFPQNFNQLPTVSFVIPNLNHDMHDGTIREADQWLQAHLSSYARWAPQHNSLLIVTWDEDDMSSNNKIPTMIIGPHLKNGPYNGKSTHFSVLRMIEQLYGLELLGKSRTAPPLNIWTTGS</sequence>
<dbReference type="Gene3D" id="3.40.720.10">
    <property type="entry name" value="Alkaline Phosphatase, subunit A"/>
    <property type="match status" value="1"/>
</dbReference>
<dbReference type="InterPro" id="IPR007312">
    <property type="entry name" value="Phosphoesterase"/>
</dbReference>
<proteinExistence type="predicted"/>
<dbReference type="EMBL" id="JTHP01000015">
    <property type="protein sequence ID" value="KJD45811.1"/>
    <property type="molecule type" value="Genomic_DNA"/>
</dbReference>
<keyword evidence="4" id="KW-1185">Reference proteome</keyword>
<evidence type="ECO:0000313" key="4">
    <source>
        <dbReference type="Proteomes" id="UP000032534"/>
    </source>
</evidence>
<dbReference type="OrthoDB" id="9770871at2"/>
<dbReference type="GO" id="GO:0042578">
    <property type="term" value="F:phosphoric ester hydrolase activity"/>
    <property type="evidence" value="ECO:0007669"/>
    <property type="project" value="UniProtKB-ARBA"/>
</dbReference>
<dbReference type="InterPro" id="IPR017850">
    <property type="entry name" value="Alkaline_phosphatase_core_sf"/>
</dbReference>
<dbReference type="Pfam" id="PF04185">
    <property type="entry name" value="Phosphoesterase"/>
    <property type="match status" value="1"/>
</dbReference>
<dbReference type="SUPFAM" id="SSF53649">
    <property type="entry name" value="Alkaline phosphatase-like"/>
    <property type="match status" value="1"/>
</dbReference>
<gene>
    <name evidence="3" type="ORF">QD47_10035</name>
</gene>
<name>A0A0D7X365_9BACL</name>
<evidence type="ECO:0000313" key="3">
    <source>
        <dbReference type="EMBL" id="KJD45811.1"/>
    </source>
</evidence>
<dbReference type="Proteomes" id="UP000032534">
    <property type="component" value="Unassembled WGS sequence"/>
</dbReference>
<reference evidence="3 4" key="1">
    <citation type="submission" date="2014-11" db="EMBL/GenBank/DDBJ databases">
        <title>Draft Genome Sequences of Paenibacillus polymyxa NRRL B-30509 and Paenibacillus terrae NRRL B-30644, Strains from a Poultry Environment that Produce Tridecaptin A and Paenicidins.</title>
        <authorList>
            <person name="van Belkum M.J."/>
            <person name="Lohans C.T."/>
            <person name="Vederas J.C."/>
        </authorList>
    </citation>
    <scope>NUCLEOTIDE SEQUENCE [LARGE SCALE GENOMIC DNA]</scope>
    <source>
        <strain evidence="3 4">NRRL B-30644</strain>
    </source>
</reference>
<comment type="caution">
    <text evidence="3">The sequence shown here is derived from an EMBL/GenBank/DDBJ whole genome shotgun (WGS) entry which is preliminary data.</text>
</comment>
<keyword evidence="1" id="KW-0378">Hydrolase</keyword>
<feature type="signal peptide" evidence="2">
    <location>
        <begin position="1"/>
        <end position="22"/>
    </location>
</feature>
<dbReference type="PANTHER" id="PTHR31956">
    <property type="entry name" value="NON-SPECIFIC PHOSPHOLIPASE C4-RELATED"/>
    <property type="match status" value="1"/>
</dbReference>
<dbReference type="AlphaFoldDB" id="A0A0D7X365"/>
<dbReference type="PANTHER" id="PTHR31956:SF1">
    <property type="entry name" value="NON-SPECIFIC PHOSPHOLIPASE C1"/>
    <property type="match status" value="1"/>
</dbReference>
<feature type="chain" id="PRO_5038530188" evidence="2">
    <location>
        <begin position="23"/>
        <end position="309"/>
    </location>
</feature>
<accession>A0A0D7X365</accession>